<feature type="compositionally biased region" description="Acidic residues" evidence="1">
    <location>
        <begin position="1446"/>
        <end position="1479"/>
    </location>
</feature>
<comment type="caution">
    <text evidence="2">The sequence shown here is derived from an EMBL/GenBank/DDBJ whole genome shotgun (WGS) entry which is preliminary data.</text>
</comment>
<organism evidence="2 3">
    <name type="scientific">Phytophthora fragariae</name>
    <dbReference type="NCBI Taxonomy" id="53985"/>
    <lineage>
        <taxon>Eukaryota</taxon>
        <taxon>Sar</taxon>
        <taxon>Stramenopiles</taxon>
        <taxon>Oomycota</taxon>
        <taxon>Peronosporomycetes</taxon>
        <taxon>Peronosporales</taxon>
        <taxon>Peronosporaceae</taxon>
        <taxon>Phytophthora</taxon>
    </lineage>
</organism>
<proteinExistence type="predicted"/>
<gene>
    <name evidence="2" type="ORF">PF008_g5688</name>
</gene>
<evidence type="ECO:0000256" key="1">
    <source>
        <dbReference type="SAM" id="MobiDB-lite"/>
    </source>
</evidence>
<protein>
    <submittedName>
        <fullName evidence="2">Uncharacterized protein</fullName>
    </submittedName>
</protein>
<dbReference type="Proteomes" id="UP000486351">
    <property type="component" value="Unassembled WGS sequence"/>
</dbReference>
<feature type="region of interest" description="Disordered" evidence="1">
    <location>
        <begin position="1443"/>
        <end position="1479"/>
    </location>
</feature>
<accession>A0A6G0S8N2</accession>
<name>A0A6G0S8N2_9STRA</name>
<evidence type="ECO:0000313" key="2">
    <source>
        <dbReference type="EMBL" id="KAE9351956.1"/>
    </source>
</evidence>
<feature type="region of interest" description="Disordered" evidence="1">
    <location>
        <begin position="1146"/>
        <end position="1165"/>
    </location>
</feature>
<reference evidence="2 3" key="1">
    <citation type="submission" date="2018-09" db="EMBL/GenBank/DDBJ databases">
        <title>Genomic investigation of the strawberry pathogen Phytophthora fragariae indicates pathogenicity is determined by transcriptional variation in three key races.</title>
        <authorList>
            <person name="Adams T.M."/>
            <person name="Armitage A.D."/>
            <person name="Sobczyk M.K."/>
            <person name="Bates H.J."/>
            <person name="Dunwell J.M."/>
            <person name="Nellist C.F."/>
            <person name="Harrison R.J."/>
        </authorList>
    </citation>
    <scope>NUCLEOTIDE SEQUENCE [LARGE SCALE GENOMIC DNA]</scope>
    <source>
        <strain evidence="2 3">NOV-77</strain>
    </source>
</reference>
<evidence type="ECO:0000313" key="3">
    <source>
        <dbReference type="Proteomes" id="UP000486351"/>
    </source>
</evidence>
<sequence>MAAAEQHLVVDGDMAQALDMCRRLLRTDSSVQRVETAHLVLERLRSGGAHDSSDDVNAMLRLLGNYVVPTRELTEEILSLLLFCDHRVLLIHHLPKLTYQSKECVQLVVEAYLELLATDRSLLVPVLGSLAEMPLDTSEKNTVVEATQSLLDAAVEEDIPAVVQSLLSMVTKSSAPKALARLRTECNRIESGTLSLTMEVIGRYATAGSVALTALLRLIRQVEPLTTFDIVLLTFVMGKSAENELAVRTTTSVAQSGRLHSRMMREAATMLVRPEWAYLLPSFVRFCSCLLAACFRASTQPALAPNLIASSVDSLIVLVETRSTVQEEALILLLTIASQPKKLLLLGNAESVQRTRSGLCWDVAEVIALRFSELARRNAGALASSSHLFLDHLHGIGSATVESELDGKYPSHILDLLCSTMALLTKRERGIYSLLMITIQKQLVSRVGVSGLGHDQQSFRLKSCRSHQNRANAVEVKQLMAVFLTGHLLKNQVVVDSRDRKSLANWMLRLLTSANRDETLLHVMHFVRDEMRRTRHTSSLEQERTLLTSAISQVFRKKGLSWTPRHQVIQRSKEDNTIVLAFDDVQKSSLADMEGLKTPLVVDVTEFVIKMRFGAPSPPFGVMDTHERETNKRLTEQEYLMKICLLRELFYCYLEFAPPAEQEEIVDAAFVLPATYMQALEDEACGAVEPSALNNIIWNLVCALDIAVASTNFATERYTSMEASSNSKDDCMKQYSRISTRLRICLKQRDQLERILTMQKVNIEDRLTCLHDSAISRHAETRKEELEWLLLEVVLAEQMLKGKLRRVQGELPRASLFGLDFRAICLAFERQWKNVMEPPLSLSHELELLQIFSRHLQPDAVSSVGLNENGSCCSGIKRSLVSHSEGQQAVKWLCHRAAELTRSISNEEYDQSGSVMDEDFEADSADSATTNTATRNLMAYSLAYIYDSFIIILEECRIATAAGDSSWTEKMMKLLASGASPDGDLSRSDNPYGCNETFFRFLARQSLELTDPTLACLVLKALVSLVLNTRKSPLVSQLCLAVLHQTFPSVPTPSKFENDPGFFFSGLPLRSLPNAVVFPNKGRICSLGKYRFPSIKWRHISCLVVGSWTYSTSASAGSYLLAQYLEEMQVLIDAAAPREDKMRKKLRTSLEDCEDESDEDDLNEQRRQDELAVVVGGEHVVLKSLTNESLPYFIEAVLLCAIASLYRAAPRKPNAQGLAGSNPFSDYCRAMHVFQSALQVFAQAEICGFNLPVKTNLLVLRGGAFAAKSAKTIVTKCITWRVEQSVGDSTGALGHLSVLFGAAYAMSAAMETVTSSFQERVVLKMQLNGSSRRKGGWANELLAKTYGKKYNTRRWISKTEAKLLPFFTHAIQELQDFLQDESEVNNVVLQAARAEWETAESVWSEYERRDVMLSDDKLVSACRTLQSSELTATILRDWRPAVSIDRDDDETDSESDDDHEGSQEFDEESLSEEEDEDDGFVVRSYAAASASGTAVPVLGGRKTPAVALQHNEDLGFPTIVVNFKKHKKHKS</sequence>
<dbReference type="EMBL" id="QXFY01000212">
    <property type="protein sequence ID" value="KAE9351956.1"/>
    <property type="molecule type" value="Genomic_DNA"/>
</dbReference>
<feature type="compositionally biased region" description="Acidic residues" evidence="1">
    <location>
        <begin position="1151"/>
        <end position="1162"/>
    </location>
</feature>